<dbReference type="OrthoDB" id="170203at2157"/>
<evidence type="ECO:0000259" key="2">
    <source>
        <dbReference type="Pfam" id="PF26490"/>
    </source>
</evidence>
<dbReference type="Pfam" id="PF26490">
    <property type="entry name" value="DUF8159"/>
    <property type="match status" value="1"/>
</dbReference>
<proteinExistence type="predicted"/>
<evidence type="ECO:0000313" key="4">
    <source>
        <dbReference type="Proteomes" id="UP000199199"/>
    </source>
</evidence>
<dbReference type="AlphaFoldDB" id="A0A1I6PVJ1"/>
<feature type="region of interest" description="Disordered" evidence="1">
    <location>
        <begin position="22"/>
        <end position="79"/>
    </location>
</feature>
<feature type="compositionally biased region" description="Acidic residues" evidence="1">
    <location>
        <begin position="25"/>
        <end position="68"/>
    </location>
</feature>
<evidence type="ECO:0000313" key="3">
    <source>
        <dbReference type="EMBL" id="SFS44219.1"/>
    </source>
</evidence>
<sequence>MERRKILLGSGAVFATVLAGCSENTSDENDDGDDGDDNSLDDGTDDSNGDDSNDDNSSEDDSNDEGPDEIPGFNKDKLDLEHSEVTIEHVKRDGYHVDVEAKLEKTPKRDELDAIIEELGIVAAEAIEDPEAFLESIESIEFTLLNKDGDTVLGFYVDVAWAVAYIRNNMSAEEFAHKAMATA</sequence>
<protein>
    <recommendedName>
        <fullName evidence="2">DUF8159 domain-containing protein</fullName>
    </recommendedName>
</protein>
<keyword evidence="4" id="KW-1185">Reference proteome</keyword>
<dbReference type="Proteomes" id="UP000199199">
    <property type="component" value="Unassembled WGS sequence"/>
</dbReference>
<dbReference type="InterPro" id="IPR058473">
    <property type="entry name" value="DUF8159"/>
</dbReference>
<dbReference type="RefSeq" id="WP_092901858.1">
    <property type="nucleotide sequence ID" value="NZ_FOZS01000001.1"/>
</dbReference>
<reference evidence="4" key="1">
    <citation type="submission" date="2016-10" db="EMBL/GenBank/DDBJ databases">
        <authorList>
            <person name="Varghese N."/>
            <person name="Submissions S."/>
        </authorList>
    </citation>
    <scope>NUCLEOTIDE SEQUENCE [LARGE SCALE GENOMIC DNA]</scope>
    <source>
        <strain evidence="4">DSM 22427</strain>
    </source>
</reference>
<organism evidence="3 4">
    <name type="scientific">Halostagnicola kamekurae</name>
    <dbReference type="NCBI Taxonomy" id="619731"/>
    <lineage>
        <taxon>Archaea</taxon>
        <taxon>Methanobacteriati</taxon>
        <taxon>Methanobacteriota</taxon>
        <taxon>Stenosarchaea group</taxon>
        <taxon>Halobacteria</taxon>
        <taxon>Halobacteriales</taxon>
        <taxon>Natrialbaceae</taxon>
        <taxon>Halostagnicola</taxon>
    </lineage>
</organism>
<name>A0A1I6PVJ1_9EURY</name>
<dbReference type="PROSITE" id="PS51257">
    <property type="entry name" value="PROKAR_LIPOPROTEIN"/>
    <property type="match status" value="1"/>
</dbReference>
<gene>
    <name evidence="3" type="ORF">SAMN04488556_0810</name>
</gene>
<accession>A0A1I6PVJ1</accession>
<evidence type="ECO:0000256" key="1">
    <source>
        <dbReference type="SAM" id="MobiDB-lite"/>
    </source>
</evidence>
<dbReference type="EMBL" id="FOZS01000001">
    <property type="protein sequence ID" value="SFS44219.1"/>
    <property type="molecule type" value="Genomic_DNA"/>
</dbReference>
<feature type="domain" description="DUF8159" evidence="2">
    <location>
        <begin position="80"/>
        <end position="182"/>
    </location>
</feature>